<dbReference type="Pfam" id="PF02861">
    <property type="entry name" value="Clp_N"/>
    <property type="match status" value="1"/>
</dbReference>
<sequence>MVAGLPLPEGDISGARLAAALRSLDADAKAVVTVAHNEAYRYPTGILSSAHLLLGLLAVDTAPLAASELDEPHLLDSIRRRLDLYLGPVRHPAQAVHLAYTPHARAILIDAAEHAALESGITTPKDLWLALQEASGSLAARCLTEINLPITPGSSP</sequence>
<dbReference type="InterPro" id="IPR004176">
    <property type="entry name" value="Clp_R_N"/>
</dbReference>
<reference evidence="2" key="1">
    <citation type="submission" date="2016-03" db="EMBL/GenBank/DDBJ databases">
        <authorList>
            <person name="Ploux O."/>
        </authorList>
    </citation>
    <scope>NUCLEOTIDE SEQUENCE</scope>
    <source>
        <strain evidence="2">UC10</strain>
    </source>
</reference>
<gene>
    <name evidence="2" type="ORF">MHPYR_500048</name>
</gene>
<dbReference type="InterPro" id="IPR036628">
    <property type="entry name" value="Clp_N_dom_sf"/>
</dbReference>
<evidence type="ECO:0000259" key="1">
    <source>
        <dbReference type="Pfam" id="PF02861"/>
    </source>
</evidence>
<accession>A0A1Y5PHG9</accession>
<name>A0A1Y5PHG9_9MYCO</name>
<feature type="domain" description="Clp R" evidence="1">
    <location>
        <begin position="26"/>
        <end position="145"/>
    </location>
</feature>
<protein>
    <submittedName>
        <fullName evidence="2">Putative Clp domain protein</fullName>
    </submittedName>
</protein>
<dbReference type="AlphaFoldDB" id="A0A1Y5PHG9"/>
<proteinExistence type="predicted"/>
<dbReference type="Gene3D" id="1.10.1780.10">
    <property type="entry name" value="Clp, N-terminal domain"/>
    <property type="match status" value="1"/>
</dbReference>
<dbReference type="EMBL" id="FLQS01000046">
    <property type="protein sequence ID" value="SBS78112.1"/>
    <property type="molecule type" value="Genomic_DNA"/>
</dbReference>
<organism evidence="2">
    <name type="scientific">uncultured Mycobacterium sp</name>
    <dbReference type="NCBI Taxonomy" id="171292"/>
    <lineage>
        <taxon>Bacteria</taxon>
        <taxon>Bacillati</taxon>
        <taxon>Actinomycetota</taxon>
        <taxon>Actinomycetes</taxon>
        <taxon>Mycobacteriales</taxon>
        <taxon>Mycobacteriaceae</taxon>
        <taxon>Mycobacterium</taxon>
        <taxon>environmental samples</taxon>
    </lineage>
</organism>
<evidence type="ECO:0000313" key="2">
    <source>
        <dbReference type="EMBL" id="SBS78112.1"/>
    </source>
</evidence>